<feature type="compositionally biased region" description="Basic and acidic residues" evidence="1">
    <location>
        <begin position="157"/>
        <end position="167"/>
    </location>
</feature>
<gene>
    <name evidence="2" type="ORF">EIN_250270</name>
</gene>
<dbReference type="Proteomes" id="UP000014680">
    <property type="component" value="Unassembled WGS sequence"/>
</dbReference>
<sequence length="167" mass="19299">MTNIFSSEEEEDVFGINSANIEKSGFVPESGVKVVKQKVDKKKDATGILDIFGFDIATSQKEEKRDLEEFEENMETSQVQEKTKKPIPKEVCGSEDIKKNKIMMDDDLYGECYPVIGGSVFADVDKNGKITGQHIRTDFEDKQEEKKKRSRRRRNKERNLFKEYDDE</sequence>
<dbReference type="EMBL" id="KB206169">
    <property type="protein sequence ID" value="ELP94933.1"/>
    <property type="molecule type" value="Genomic_DNA"/>
</dbReference>
<protein>
    <submittedName>
        <fullName evidence="2">Uncharacterized protein</fullName>
    </submittedName>
</protein>
<feature type="compositionally biased region" description="Basic and acidic residues" evidence="1">
    <location>
        <begin position="135"/>
        <end position="147"/>
    </location>
</feature>
<evidence type="ECO:0000313" key="2">
    <source>
        <dbReference type="EMBL" id="ELP94933.1"/>
    </source>
</evidence>
<dbReference type="RefSeq" id="XP_004261704.1">
    <property type="nucleotide sequence ID" value="XM_004261656.1"/>
</dbReference>
<feature type="region of interest" description="Disordered" evidence="1">
    <location>
        <begin position="135"/>
        <end position="167"/>
    </location>
</feature>
<reference evidence="2 3" key="1">
    <citation type="submission" date="2012-10" db="EMBL/GenBank/DDBJ databases">
        <authorList>
            <person name="Zafar N."/>
            <person name="Inman J."/>
            <person name="Hall N."/>
            <person name="Lorenzi H."/>
            <person name="Caler E."/>
        </authorList>
    </citation>
    <scope>NUCLEOTIDE SEQUENCE [LARGE SCALE GENOMIC DNA]</scope>
    <source>
        <strain evidence="2 3">IP1</strain>
    </source>
</reference>
<keyword evidence="3" id="KW-1185">Reference proteome</keyword>
<dbReference type="AlphaFoldDB" id="A0A0A1UEL4"/>
<dbReference type="KEGG" id="eiv:EIN_250270"/>
<proteinExistence type="predicted"/>
<dbReference type="GeneID" id="14893930"/>
<name>A0A0A1UEL4_ENTIV</name>
<dbReference type="VEuPathDB" id="AmoebaDB:EIN_250270"/>
<organism evidence="2 3">
    <name type="scientific">Entamoeba invadens IP1</name>
    <dbReference type="NCBI Taxonomy" id="370355"/>
    <lineage>
        <taxon>Eukaryota</taxon>
        <taxon>Amoebozoa</taxon>
        <taxon>Evosea</taxon>
        <taxon>Archamoebae</taxon>
        <taxon>Mastigamoebida</taxon>
        <taxon>Entamoebidae</taxon>
        <taxon>Entamoeba</taxon>
    </lineage>
</organism>
<evidence type="ECO:0000313" key="3">
    <source>
        <dbReference type="Proteomes" id="UP000014680"/>
    </source>
</evidence>
<evidence type="ECO:0000256" key="1">
    <source>
        <dbReference type="SAM" id="MobiDB-lite"/>
    </source>
</evidence>
<accession>A0A0A1UEL4</accession>